<feature type="domain" description="HTH araC/xylS-type" evidence="4">
    <location>
        <begin position="175"/>
        <end position="273"/>
    </location>
</feature>
<reference evidence="5 6" key="1">
    <citation type="submission" date="2018-06" db="EMBL/GenBank/DDBJ databases">
        <title>Genomic Encyclopedia of Archaeal and Bacterial Type Strains, Phase II (KMG-II): from individual species to whole genera.</title>
        <authorList>
            <person name="Goeker M."/>
        </authorList>
    </citation>
    <scope>NUCLEOTIDE SEQUENCE [LARGE SCALE GENOMIC DNA]</scope>
    <source>
        <strain evidence="5 6">DSM 23857</strain>
    </source>
</reference>
<dbReference type="InterPro" id="IPR050204">
    <property type="entry name" value="AraC_XylS_family_regulators"/>
</dbReference>
<keyword evidence="2 5" id="KW-0238">DNA-binding</keyword>
<evidence type="ECO:0000256" key="1">
    <source>
        <dbReference type="ARBA" id="ARBA00023015"/>
    </source>
</evidence>
<dbReference type="InterPro" id="IPR054015">
    <property type="entry name" value="ExsA-like_N"/>
</dbReference>
<protein>
    <submittedName>
        <fullName evidence="5">AraC-like DNA-binding protein</fullName>
    </submittedName>
</protein>
<evidence type="ECO:0000259" key="4">
    <source>
        <dbReference type="PROSITE" id="PS01124"/>
    </source>
</evidence>
<dbReference type="Pfam" id="PF22200">
    <property type="entry name" value="ExsA_N"/>
    <property type="match status" value="1"/>
</dbReference>
<sequence>MEEHHKQLKEALTAPQILFNAYTNAQMEGEAFVTDHIFSYIIAGKQDIWVAGNKYAFGEGDYRFFTRNQLARYVKTPVSGIFQSIAVHIDQFTLQDMSEQYGLHKTHPSNPGAPVLLQPGNLLQGYVDSLRPYLHLQQPDPQIIALKTRELVLLLIKNEPRLKDILFDFSEPGKLDLQAFMNNHFRYNVPLERFAYLTGRSLSGFKRDFEKLYHTSPGKWLLEKRLQAAKFLLEEKNEKPSNIYLDLGFEDLSHFSHAYKKAYGHAPNRHLNKS</sequence>
<dbReference type="SUPFAM" id="SSF46689">
    <property type="entry name" value="Homeodomain-like"/>
    <property type="match status" value="1"/>
</dbReference>
<evidence type="ECO:0000313" key="6">
    <source>
        <dbReference type="Proteomes" id="UP000249547"/>
    </source>
</evidence>
<dbReference type="InterPro" id="IPR018060">
    <property type="entry name" value="HTH_AraC"/>
</dbReference>
<dbReference type="RefSeq" id="WP_245952552.1">
    <property type="nucleotide sequence ID" value="NZ_QLLL01000002.1"/>
</dbReference>
<gene>
    <name evidence="5" type="ORF">LX64_00942</name>
</gene>
<evidence type="ECO:0000256" key="3">
    <source>
        <dbReference type="ARBA" id="ARBA00023163"/>
    </source>
</evidence>
<accession>A0A327QWH1</accession>
<dbReference type="AlphaFoldDB" id="A0A327QWH1"/>
<dbReference type="InterPro" id="IPR009057">
    <property type="entry name" value="Homeodomain-like_sf"/>
</dbReference>
<dbReference type="EMBL" id="QLLL01000002">
    <property type="protein sequence ID" value="RAJ08295.1"/>
    <property type="molecule type" value="Genomic_DNA"/>
</dbReference>
<dbReference type="SMART" id="SM00342">
    <property type="entry name" value="HTH_ARAC"/>
    <property type="match status" value="1"/>
</dbReference>
<name>A0A327QWH1_9BACT</name>
<dbReference type="PANTHER" id="PTHR46796">
    <property type="entry name" value="HTH-TYPE TRANSCRIPTIONAL ACTIVATOR RHAS-RELATED"/>
    <property type="match status" value="1"/>
</dbReference>
<organism evidence="5 6">
    <name type="scientific">Chitinophaga skermanii</name>
    <dbReference type="NCBI Taxonomy" id="331697"/>
    <lineage>
        <taxon>Bacteria</taxon>
        <taxon>Pseudomonadati</taxon>
        <taxon>Bacteroidota</taxon>
        <taxon>Chitinophagia</taxon>
        <taxon>Chitinophagales</taxon>
        <taxon>Chitinophagaceae</taxon>
        <taxon>Chitinophaga</taxon>
    </lineage>
</organism>
<dbReference type="PROSITE" id="PS01124">
    <property type="entry name" value="HTH_ARAC_FAMILY_2"/>
    <property type="match status" value="1"/>
</dbReference>
<dbReference type="GO" id="GO:0003700">
    <property type="term" value="F:DNA-binding transcription factor activity"/>
    <property type="evidence" value="ECO:0007669"/>
    <property type="project" value="InterPro"/>
</dbReference>
<keyword evidence="3" id="KW-0804">Transcription</keyword>
<dbReference type="Gene3D" id="1.10.10.60">
    <property type="entry name" value="Homeodomain-like"/>
    <property type="match status" value="1"/>
</dbReference>
<dbReference type="Proteomes" id="UP000249547">
    <property type="component" value="Unassembled WGS sequence"/>
</dbReference>
<dbReference type="Pfam" id="PF12833">
    <property type="entry name" value="HTH_18"/>
    <property type="match status" value="1"/>
</dbReference>
<evidence type="ECO:0000256" key="2">
    <source>
        <dbReference type="ARBA" id="ARBA00023125"/>
    </source>
</evidence>
<proteinExistence type="predicted"/>
<comment type="caution">
    <text evidence="5">The sequence shown here is derived from an EMBL/GenBank/DDBJ whole genome shotgun (WGS) entry which is preliminary data.</text>
</comment>
<dbReference type="GO" id="GO:0043565">
    <property type="term" value="F:sequence-specific DNA binding"/>
    <property type="evidence" value="ECO:0007669"/>
    <property type="project" value="InterPro"/>
</dbReference>
<keyword evidence="1" id="KW-0805">Transcription regulation</keyword>
<evidence type="ECO:0000313" key="5">
    <source>
        <dbReference type="EMBL" id="RAJ08295.1"/>
    </source>
</evidence>
<keyword evidence="6" id="KW-1185">Reference proteome</keyword>